<protein>
    <submittedName>
        <fullName evidence="7">Uncharacterized protein</fullName>
    </submittedName>
</protein>
<accession>A0A381ZCT5</accession>
<evidence type="ECO:0000256" key="2">
    <source>
        <dbReference type="ARBA" id="ARBA00022475"/>
    </source>
</evidence>
<feature type="non-terminal residue" evidence="7">
    <location>
        <position position="854"/>
    </location>
</feature>
<dbReference type="SUPFAM" id="SSF52058">
    <property type="entry name" value="L domain-like"/>
    <property type="match status" value="2"/>
</dbReference>
<dbReference type="Pfam" id="PF00560">
    <property type="entry name" value="LRR_1"/>
    <property type="match status" value="4"/>
</dbReference>
<sequence>MRNSKLYLSIILLVSTIHTQSITLNRDLSFEYVATIDSLDNEGFAISGDRMYTIFPGTNNSVDGASLLSIVDLTTLAVIATFGPVNGSYNNSGYPDIIDVFDNIVVVDGLLFLDVSDDEIVNLGNNFIESSFGVSASMHTYKKDNFLYRAIQSKGFGVYDMTDPLNPVTVHEHEYAVPDDYPYGIYADDNYIFLCDAGVDKIYIHNRGGDYSELGQINNINSHRVATKDHLLYTSAGSVYNISDPANPVEIDVPGTGLTYNGHMEVVGDFLLTTGQSSGAKIFDISDTQNIELIASFENEVPSSGIDLAGGRLYVAFGQQANTDGWDGYAGGSVEVYDLQCDGDGVYLWGECYSIANTTELQLNGMGLTGSIPPAIGNLTNLTELQLQENNLSGEIPMELYNLTNLEKLRLDNNQLVGEIPSEIGNLTNLIDLGLYGNQFTGTIDNICDISSLNYLWLSNNNFTGGIDCIPELTNLRNFQAWGNEFGGEIPSGIGNLTNLTSFDCTNCQLVGEIPSQIGNLTNMYRIDLWGNDLTGEIPASISGLTNLEFFNLNNNNLTGEIPSEIGSLTSLQELRLNDNYLGGTIPAGICDLNLNWSGPGPWISNISNNNFCPPYPSCIADYMGDQRCYTYVPDDNFEQALIDLGYDDVLDDSVATASINNITELNVSSKEISDLTGIEAFTALTMLNLYINQLTSLDMSNSTNLSELNCGNNQLTSLNVVSNTNLTLLNCENNSLSALDVNSNTVLTQLWCYNNQLTNLDVSNNPALESLMFYNNELTVIDVSNNTVLDYFSGSGNQLTSLDVSNNTSLEFLKCNYNDLSSLNLKGRHPSEYETIEAYENWSLECVDVLDPD</sequence>
<dbReference type="InterPro" id="IPR032675">
    <property type="entry name" value="LRR_dom_sf"/>
</dbReference>
<keyword evidence="2" id="KW-1003">Cell membrane</keyword>
<dbReference type="FunFam" id="3.80.10.10:FF:000041">
    <property type="entry name" value="LRR receptor-like serine/threonine-protein kinase ERECTA"/>
    <property type="match status" value="1"/>
</dbReference>
<keyword evidence="4" id="KW-0732">Signal</keyword>
<dbReference type="AlphaFoldDB" id="A0A381ZCT5"/>
<dbReference type="GO" id="GO:0005886">
    <property type="term" value="C:plasma membrane"/>
    <property type="evidence" value="ECO:0007669"/>
    <property type="project" value="UniProtKB-SubCell"/>
</dbReference>
<organism evidence="7">
    <name type="scientific">marine metagenome</name>
    <dbReference type="NCBI Taxonomy" id="408172"/>
    <lineage>
        <taxon>unclassified sequences</taxon>
        <taxon>metagenomes</taxon>
        <taxon>ecological metagenomes</taxon>
    </lineage>
</organism>
<evidence type="ECO:0000256" key="1">
    <source>
        <dbReference type="ARBA" id="ARBA00004236"/>
    </source>
</evidence>
<dbReference type="InterPro" id="IPR003591">
    <property type="entry name" value="Leu-rich_rpt_typical-subtyp"/>
</dbReference>
<gene>
    <name evidence="7" type="ORF">METZ01_LOCUS139969</name>
</gene>
<keyword evidence="6" id="KW-0472">Membrane</keyword>
<evidence type="ECO:0000256" key="5">
    <source>
        <dbReference type="ARBA" id="ARBA00022737"/>
    </source>
</evidence>
<dbReference type="Gene3D" id="3.80.10.10">
    <property type="entry name" value="Ribonuclease Inhibitor"/>
    <property type="match status" value="4"/>
</dbReference>
<dbReference type="EMBL" id="UINC01020840">
    <property type="protein sequence ID" value="SVA87115.1"/>
    <property type="molecule type" value="Genomic_DNA"/>
</dbReference>
<dbReference type="Pfam" id="PF13855">
    <property type="entry name" value="LRR_8"/>
    <property type="match status" value="1"/>
</dbReference>
<dbReference type="InterPro" id="IPR052595">
    <property type="entry name" value="LRRC69/RLP"/>
</dbReference>
<evidence type="ECO:0000313" key="7">
    <source>
        <dbReference type="EMBL" id="SVA87115.1"/>
    </source>
</evidence>
<keyword evidence="3" id="KW-0433">Leucine-rich repeat</keyword>
<dbReference type="PANTHER" id="PTHR48057">
    <property type="entry name" value="LEUCINE-RICH REPEAT SERINE/THREONINE-PROTEIN KINASE 1"/>
    <property type="match status" value="1"/>
</dbReference>
<dbReference type="InterPro" id="IPR001611">
    <property type="entry name" value="Leu-rich_rpt"/>
</dbReference>
<evidence type="ECO:0000256" key="4">
    <source>
        <dbReference type="ARBA" id="ARBA00022729"/>
    </source>
</evidence>
<dbReference type="SMART" id="SM00369">
    <property type="entry name" value="LRR_TYP"/>
    <property type="match status" value="4"/>
</dbReference>
<evidence type="ECO:0000256" key="3">
    <source>
        <dbReference type="ARBA" id="ARBA00022614"/>
    </source>
</evidence>
<proteinExistence type="predicted"/>
<comment type="subcellular location">
    <subcellularLocation>
        <location evidence="1">Cell membrane</location>
    </subcellularLocation>
</comment>
<name>A0A381ZCT5_9ZZZZ</name>
<dbReference type="FunFam" id="3.80.10.10:FF:000299">
    <property type="entry name" value="Piriformospora indica-insensitive protein 2"/>
    <property type="match status" value="1"/>
</dbReference>
<keyword evidence="5" id="KW-0677">Repeat</keyword>
<dbReference type="SUPFAM" id="SSF75011">
    <property type="entry name" value="3-carboxy-cis,cis-mucoante lactonizing enzyme"/>
    <property type="match status" value="1"/>
</dbReference>
<evidence type="ECO:0000256" key="6">
    <source>
        <dbReference type="ARBA" id="ARBA00023136"/>
    </source>
</evidence>
<reference evidence="7" key="1">
    <citation type="submission" date="2018-05" db="EMBL/GenBank/DDBJ databases">
        <authorList>
            <person name="Lanie J.A."/>
            <person name="Ng W.-L."/>
            <person name="Kazmierczak K.M."/>
            <person name="Andrzejewski T.M."/>
            <person name="Davidsen T.M."/>
            <person name="Wayne K.J."/>
            <person name="Tettelin H."/>
            <person name="Glass J.I."/>
            <person name="Rusch D."/>
            <person name="Podicherti R."/>
            <person name="Tsui H.-C.T."/>
            <person name="Winkler M.E."/>
        </authorList>
    </citation>
    <scope>NUCLEOTIDE SEQUENCE</scope>
</reference>
<dbReference type="PANTHER" id="PTHR48057:SF29">
    <property type="entry name" value="OS02G0609900 PROTEIN"/>
    <property type="match status" value="1"/>
</dbReference>